<dbReference type="InterPro" id="IPR011991">
    <property type="entry name" value="ArsR-like_HTH"/>
</dbReference>
<dbReference type="CDD" id="cd00090">
    <property type="entry name" value="HTH_ARSR"/>
    <property type="match status" value="1"/>
</dbReference>
<keyword evidence="4" id="KW-1185">Reference proteome</keyword>
<comment type="caution">
    <text evidence="3">The sequence shown here is derived from an EMBL/GenBank/DDBJ whole genome shotgun (WGS) entry which is preliminary data.</text>
</comment>
<evidence type="ECO:0000313" key="4">
    <source>
        <dbReference type="Proteomes" id="UP000603227"/>
    </source>
</evidence>
<dbReference type="Gene3D" id="1.10.10.10">
    <property type="entry name" value="Winged helix-like DNA-binding domain superfamily/Winged helix DNA-binding domain"/>
    <property type="match status" value="1"/>
</dbReference>
<evidence type="ECO:0000259" key="2">
    <source>
        <dbReference type="Pfam" id="PF19361"/>
    </source>
</evidence>
<feature type="domain" description="HTH arsR-type" evidence="1">
    <location>
        <begin position="275"/>
        <end position="308"/>
    </location>
</feature>
<sequence length="334" mass="36446">MTLHIEVGADDLGASRFAISPITQVVAALLVLSGRISSWAARPWADRNRGRLHAMCEAEPDLAALISILGARGYNPDFIAPPPQGSTSTFPQDLAAVRETPAVRARQEVARVFEGRALPDKVVRIFDSPDPVGRFTHALSLAWEEFVAPDWDRMRTILQRDIAHRADQLITEGWDGVLSELAPTIRWHPQASGAVIEVSGMLHERRVLRKGGILYLPNVFDGLWFCWDEPWHNAVVYPADGAAALWPTAASHHPATAHLIPLIGRSRALILTNMDGPITTTQLTRALRMSLGAVGDHLSVLRKSGLVEGTRTGRAVVYRRTRLGDALLAGSAAD</sequence>
<dbReference type="SUPFAM" id="SSF46785">
    <property type="entry name" value="Winged helix' DNA-binding domain"/>
    <property type="match status" value="1"/>
</dbReference>
<reference evidence="3" key="1">
    <citation type="journal article" date="2014" name="Int. J. Syst. Evol. Microbiol.">
        <title>Complete genome sequence of Corynebacterium casei LMG S-19264T (=DSM 44701T), isolated from a smear-ripened cheese.</title>
        <authorList>
            <consortium name="US DOE Joint Genome Institute (JGI-PGF)"/>
            <person name="Walter F."/>
            <person name="Albersmeier A."/>
            <person name="Kalinowski J."/>
            <person name="Ruckert C."/>
        </authorList>
    </citation>
    <scope>NUCLEOTIDE SEQUENCE</scope>
    <source>
        <strain evidence="3">CGMCC 4.7403</strain>
    </source>
</reference>
<dbReference type="InterPro" id="IPR036390">
    <property type="entry name" value="WH_DNA-bd_sf"/>
</dbReference>
<protein>
    <submittedName>
        <fullName evidence="3">ArsR family transcriptional regulator</fullName>
    </submittedName>
</protein>
<evidence type="ECO:0000259" key="1">
    <source>
        <dbReference type="Pfam" id="PF01022"/>
    </source>
</evidence>
<organism evidence="3 4">
    <name type="scientific">Streptomyces capitiformicae</name>
    <dbReference type="NCBI Taxonomy" id="2014920"/>
    <lineage>
        <taxon>Bacteria</taxon>
        <taxon>Bacillati</taxon>
        <taxon>Actinomycetota</taxon>
        <taxon>Actinomycetes</taxon>
        <taxon>Kitasatosporales</taxon>
        <taxon>Streptomycetaceae</taxon>
        <taxon>Streptomyces</taxon>
    </lineage>
</organism>
<dbReference type="Pfam" id="PF19361">
    <property type="entry name" value="DUF5937"/>
    <property type="match status" value="1"/>
</dbReference>
<accession>A0A919DCK4</accession>
<dbReference type="InterPro" id="IPR036388">
    <property type="entry name" value="WH-like_DNA-bd_sf"/>
</dbReference>
<dbReference type="InterPro" id="IPR045981">
    <property type="entry name" value="DUF5937"/>
</dbReference>
<name>A0A919DCK4_9ACTN</name>
<dbReference type="AlphaFoldDB" id="A0A919DCK4"/>
<dbReference type="Proteomes" id="UP000603227">
    <property type="component" value="Unassembled WGS sequence"/>
</dbReference>
<dbReference type="GO" id="GO:0003700">
    <property type="term" value="F:DNA-binding transcription factor activity"/>
    <property type="evidence" value="ECO:0007669"/>
    <property type="project" value="InterPro"/>
</dbReference>
<gene>
    <name evidence="3" type="ORF">GCM10017771_52420</name>
</gene>
<proteinExistence type="predicted"/>
<dbReference type="Pfam" id="PF01022">
    <property type="entry name" value="HTH_5"/>
    <property type="match status" value="1"/>
</dbReference>
<evidence type="ECO:0000313" key="3">
    <source>
        <dbReference type="EMBL" id="GHE34690.1"/>
    </source>
</evidence>
<dbReference type="EMBL" id="BNAT01000019">
    <property type="protein sequence ID" value="GHE34690.1"/>
    <property type="molecule type" value="Genomic_DNA"/>
</dbReference>
<feature type="domain" description="DUF5937" evidence="2">
    <location>
        <begin position="124"/>
        <end position="240"/>
    </location>
</feature>
<reference evidence="3" key="2">
    <citation type="submission" date="2020-09" db="EMBL/GenBank/DDBJ databases">
        <authorList>
            <person name="Sun Q."/>
            <person name="Zhou Y."/>
        </authorList>
    </citation>
    <scope>NUCLEOTIDE SEQUENCE</scope>
    <source>
        <strain evidence="3">CGMCC 4.7403</strain>
    </source>
</reference>
<dbReference type="InterPro" id="IPR001845">
    <property type="entry name" value="HTH_ArsR_DNA-bd_dom"/>
</dbReference>
<dbReference type="RefSeq" id="WP_189784896.1">
    <property type="nucleotide sequence ID" value="NZ_BNAT01000019.1"/>
</dbReference>